<sequence>MFSRLRLLRPLMQIYYPLWSQHRVSSSLISRKYDVSSILTKLPPDSEVASEVMNFIMHVTVDLMKTRAQDLMGLMERKEREQKDLMETRAQDLMDLMERKEREQKDLTERKEREKMDLMERKEREKMELSKTLTNLENDMKTRTELLLRSKRMCNMRGALEFIRSEIRLWNKPSSFRDPTDNVLMDLIHDATFVSYLKQTCLLNNTQYKDAEKCMGGLYHTVSKRFHGHDNNIEIDARDWSVNEVLSLGGLFNYFRIPYAYYNDRGELASFPFKLAERS</sequence>
<gene>
    <name evidence="2" type="ORF">PBRASI_LOCUS6128</name>
</gene>
<proteinExistence type="predicted"/>
<dbReference type="OrthoDB" id="2389680at2759"/>
<accession>A0A9N9G1T9</accession>
<evidence type="ECO:0000313" key="2">
    <source>
        <dbReference type="EMBL" id="CAG8571563.1"/>
    </source>
</evidence>
<reference evidence="2" key="1">
    <citation type="submission" date="2021-06" db="EMBL/GenBank/DDBJ databases">
        <authorList>
            <person name="Kallberg Y."/>
            <person name="Tangrot J."/>
            <person name="Rosling A."/>
        </authorList>
    </citation>
    <scope>NUCLEOTIDE SEQUENCE</scope>
    <source>
        <strain evidence="2">BR232B</strain>
    </source>
</reference>
<evidence type="ECO:0000313" key="3">
    <source>
        <dbReference type="Proteomes" id="UP000789739"/>
    </source>
</evidence>
<dbReference type="EMBL" id="CAJVPI010000780">
    <property type="protein sequence ID" value="CAG8571563.1"/>
    <property type="molecule type" value="Genomic_DNA"/>
</dbReference>
<comment type="caution">
    <text evidence="2">The sequence shown here is derived from an EMBL/GenBank/DDBJ whole genome shotgun (WGS) entry which is preliminary data.</text>
</comment>
<organism evidence="2 3">
    <name type="scientific">Paraglomus brasilianum</name>
    <dbReference type="NCBI Taxonomy" id="144538"/>
    <lineage>
        <taxon>Eukaryota</taxon>
        <taxon>Fungi</taxon>
        <taxon>Fungi incertae sedis</taxon>
        <taxon>Mucoromycota</taxon>
        <taxon>Glomeromycotina</taxon>
        <taxon>Glomeromycetes</taxon>
        <taxon>Paraglomerales</taxon>
        <taxon>Paraglomeraceae</taxon>
        <taxon>Paraglomus</taxon>
    </lineage>
</organism>
<protein>
    <submittedName>
        <fullName evidence="2">4290_t:CDS:1</fullName>
    </submittedName>
</protein>
<name>A0A9N9G1T9_9GLOM</name>
<evidence type="ECO:0000256" key="1">
    <source>
        <dbReference type="SAM" id="MobiDB-lite"/>
    </source>
</evidence>
<dbReference type="AlphaFoldDB" id="A0A9N9G1T9"/>
<feature type="region of interest" description="Disordered" evidence="1">
    <location>
        <begin position="99"/>
        <end position="125"/>
    </location>
</feature>
<dbReference type="Proteomes" id="UP000789739">
    <property type="component" value="Unassembled WGS sequence"/>
</dbReference>
<keyword evidence="3" id="KW-1185">Reference proteome</keyword>